<evidence type="ECO:0000313" key="1">
    <source>
        <dbReference type="EMBL" id="KAK9939991.1"/>
    </source>
</evidence>
<dbReference type="Proteomes" id="UP001457282">
    <property type="component" value="Unassembled WGS sequence"/>
</dbReference>
<accession>A0AAW1XSL9</accession>
<dbReference type="EMBL" id="JBEDUW010000003">
    <property type="protein sequence ID" value="KAK9939991.1"/>
    <property type="molecule type" value="Genomic_DNA"/>
</dbReference>
<gene>
    <name evidence="1" type="ORF">M0R45_016669</name>
</gene>
<evidence type="ECO:0000313" key="2">
    <source>
        <dbReference type="Proteomes" id="UP001457282"/>
    </source>
</evidence>
<reference evidence="1 2" key="1">
    <citation type="journal article" date="2023" name="G3 (Bethesda)">
        <title>A chromosome-length genome assembly and annotation of blackberry (Rubus argutus, cv. 'Hillquist').</title>
        <authorList>
            <person name="Bruna T."/>
            <person name="Aryal R."/>
            <person name="Dudchenko O."/>
            <person name="Sargent D.J."/>
            <person name="Mead D."/>
            <person name="Buti M."/>
            <person name="Cavallini A."/>
            <person name="Hytonen T."/>
            <person name="Andres J."/>
            <person name="Pham M."/>
            <person name="Weisz D."/>
            <person name="Mascagni F."/>
            <person name="Usai G."/>
            <person name="Natali L."/>
            <person name="Bassil N."/>
            <person name="Fernandez G.E."/>
            <person name="Lomsadze A."/>
            <person name="Armour M."/>
            <person name="Olukolu B."/>
            <person name="Poorten T."/>
            <person name="Britton C."/>
            <person name="Davik J."/>
            <person name="Ashrafi H."/>
            <person name="Aiden E.L."/>
            <person name="Borodovsky M."/>
            <person name="Worthington M."/>
        </authorList>
    </citation>
    <scope>NUCLEOTIDE SEQUENCE [LARGE SCALE GENOMIC DNA]</scope>
    <source>
        <strain evidence="1">PI 553951</strain>
    </source>
</reference>
<sequence length="107" mass="11473">MEAAREHGREEQGAVDRFARPWQQRWLGLTAPGLMMGGAAASESSGIDAVVRRETPVGIGDGCRLRKTSEMIDATVKVSRDVGLYGDGIEGFYAGLIDSGEAGGFWR</sequence>
<dbReference type="AlphaFoldDB" id="A0AAW1XSL9"/>
<keyword evidence="2" id="KW-1185">Reference proteome</keyword>
<comment type="caution">
    <text evidence="1">The sequence shown here is derived from an EMBL/GenBank/DDBJ whole genome shotgun (WGS) entry which is preliminary data.</text>
</comment>
<protein>
    <submittedName>
        <fullName evidence="1">Uncharacterized protein</fullName>
    </submittedName>
</protein>
<name>A0AAW1XSL9_RUBAR</name>
<proteinExistence type="predicted"/>
<organism evidence="1 2">
    <name type="scientific">Rubus argutus</name>
    <name type="common">Southern blackberry</name>
    <dbReference type="NCBI Taxonomy" id="59490"/>
    <lineage>
        <taxon>Eukaryota</taxon>
        <taxon>Viridiplantae</taxon>
        <taxon>Streptophyta</taxon>
        <taxon>Embryophyta</taxon>
        <taxon>Tracheophyta</taxon>
        <taxon>Spermatophyta</taxon>
        <taxon>Magnoliopsida</taxon>
        <taxon>eudicotyledons</taxon>
        <taxon>Gunneridae</taxon>
        <taxon>Pentapetalae</taxon>
        <taxon>rosids</taxon>
        <taxon>fabids</taxon>
        <taxon>Rosales</taxon>
        <taxon>Rosaceae</taxon>
        <taxon>Rosoideae</taxon>
        <taxon>Rosoideae incertae sedis</taxon>
        <taxon>Rubus</taxon>
    </lineage>
</organism>